<dbReference type="PANTHER" id="PTHR21301:SF10">
    <property type="entry name" value="REVERSE TRANSCRIPTASE DOMAIN-CONTAINING PROTEIN"/>
    <property type="match status" value="1"/>
</dbReference>
<evidence type="ECO:0000313" key="2">
    <source>
        <dbReference type="Proteomes" id="UP001152320"/>
    </source>
</evidence>
<reference evidence="1" key="1">
    <citation type="submission" date="2021-10" db="EMBL/GenBank/DDBJ databases">
        <title>Tropical sea cucumber genome reveals ecological adaptation and Cuvierian tubules defense mechanism.</title>
        <authorList>
            <person name="Chen T."/>
        </authorList>
    </citation>
    <scope>NUCLEOTIDE SEQUENCE</scope>
    <source>
        <strain evidence="1">Nanhai2018</strain>
        <tissue evidence="1">Muscle</tissue>
    </source>
</reference>
<gene>
    <name evidence="1" type="ORF">HOLleu_30526</name>
</gene>
<protein>
    <submittedName>
        <fullName evidence="1">Uncharacterized protein</fullName>
    </submittedName>
</protein>
<dbReference type="EMBL" id="JAIZAY010000015">
    <property type="protein sequence ID" value="KAJ8028323.1"/>
    <property type="molecule type" value="Genomic_DNA"/>
</dbReference>
<proteinExistence type="predicted"/>
<sequence>MLPCRLSAITWTNRQDPQIPTTTFLRLTELVLTQNCFQFNGRFFRQVKGVAMGTKMGPSVACLTMGHFEEQLFSQYTGSHPFLYKRNIETLRKDPSTRDLFPEPPITAFRVEKNISKHLVRASHPQQPTDNTPAMATFGKTRFASHINFLGTCLRKNVIPRGFKLNFHVQTVSDFHFRRDTSRYLRSCSFSLMRSTIRSMVRKKAGFDRTIQDQGSLLFNTLPEAGEVRFLIHVYNRRLHNFLLDSKAKTLASLLPDPPSTHTPPSDTIQAQDTKLVVTIPPDLELSSSERSVLAKGLNFVPLNPLPDEFSIRRDVSSFCRKLRLRHHFGITDQPDNTSPEDFLNTLGSTRSSWTPKSGENNILDSVIESINKDVDRLLPPKRTTLSNLSPEEREALLSLKRNKNLIIKAADKGGAVVVWQKDLFAAVGSMERIGMSRWI</sequence>
<accession>A0A9Q1BKG3</accession>
<comment type="caution">
    <text evidence="1">The sequence shown here is derived from an EMBL/GenBank/DDBJ whole genome shotgun (WGS) entry which is preliminary data.</text>
</comment>
<organism evidence="1 2">
    <name type="scientific">Holothuria leucospilota</name>
    <name type="common">Black long sea cucumber</name>
    <name type="synonym">Mertensiothuria leucospilota</name>
    <dbReference type="NCBI Taxonomy" id="206669"/>
    <lineage>
        <taxon>Eukaryota</taxon>
        <taxon>Metazoa</taxon>
        <taxon>Echinodermata</taxon>
        <taxon>Eleutherozoa</taxon>
        <taxon>Echinozoa</taxon>
        <taxon>Holothuroidea</taxon>
        <taxon>Aspidochirotacea</taxon>
        <taxon>Aspidochirotida</taxon>
        <taxon>Holothuriidae</taxon>
        <taxon>Holothuria</taxon>
    </lineage>
</organism>
<dbReference type="AlphaFoldDB" id="A0A9Q1BKG3"/>
<evidence type="ECO:0000313" key="1">
    <source>
        <dbReference type="EMBL" id="KAJ8028323.1"/>
    </source>
</evidence>
<dbReference type="OrthoDB" id="10068430at2759"/>
<dbReference type="Proteomes" id="UP001152320">
    <property type="component" value="Chromosome 15"/>
</dbReference>
<name>A0A9Q1BKG3_HOLLE</name>
<dbReference type="PANTHER" id="PTHR21301">
    <property type="entry name" value="REVERSE TRANSCRIPTASE"/>
    <property type="match status" value="1"/>
</dbReference>
<keyword evidence="2" id="KW-1185">Reference proteome</keyword>